<keyword evidence="1" id="KW-0862">Zinc</keyword>
<proteinExistence type="predicted"/>
<dbReference type="PROSITE" id="PS50158">
    <property type="entry name" value="ZF_CCHC"/>
    <property type="match status" value="1"/>
</dbReference>
<dbReference type="AlphaFoldDB" id="A0A9D4XZL7"/>
<evidence type="ECO:0000313" key="4">
    <source>
        <dbReference type="Proteomes" id="UP001058974"/>
    </source>
</evidence>
<dbReference type="SUPFAM" id="SSF57756">
    <property type="entry name" value="Retrovirus zinc finger-like domains"/>
    <property type="match status" value="1"/>
</dbReference>
<gene>
    <name evidence="3" type="ORF">KIW84_033228</name>
</gene>
<comment type="caution">
    <text evidence="3">The sequence shown here is derived from an EMBL/GenBank/DDBJ whole genome shotgun (WGS) entry which is preliminary data.</text>
</comment>
<dbReference type="Proteomes" id="UP001058974">
    <property type="component" value="Chromosome 3"/>
</dbReference>
<dbReference type="Gramene" id="Psat03G0322800-T1">
    <property type="protein sequence ID" value="KAI5428140.1"/>
    <property type="gene ID" value="KIW84_033228"/>
</dbReference>
<dbReference type="InterPro" id="IPR036875">
    <property type="entry name" value="Znf_CCHC_sf"/>
</dbReference>
<evidence type="ECO:0000256" key="1">
    <source>
        <dbReference type="PROSITE-ProRule" id="PRU00047"/>
    </source>
</evidence>
<dbReference type="GO" id="GO:0008270">
    <property type="term" value="F:zinc ion binding"/>
    <property type="evidence" value="ECO:0007669"/>
    <property type="project" value="UniProtKB-KW"/>
</dbReference>
<dbReference type="GO" id="GO:0003676">
    <property type="term" value="F:nucleic acid binding"/>
    <property type="evidence" value="ECO:0007669"/>
    <property type="project" value="InterPro"/>
</dbReference>
<reference evidence="3 4" key="1">
    <citation type="journal article" date="2022" name="Nat. Genet.">
        <title>Improved pea reference genome and pan-genome highlight genomic features and evolutionary characteristics.</title>
        <authorList>
            <person name="Yang T."/>
            <person name="Liu R."/>
            <person name="Luo Y."/>
            <person name="Hu S."/>
            <person name="Wang D."/>
            <person name="Wang C."/>
            <person name="Pandey M.K."/>
            <person name="Ge S."/>
            <person name="Xu Q."/>
            <person name="Li N."/>
            <person name="Li G."/>
            <person name="Huang Y."/>
            <person name="Saxena R.K."/>
            <person name="Ji Y."/>
            <person name="Li M."/>
            <person name="Yan X."/>
            <person name="He Y."/>
            <person name="Liu Y."/>
            <person name="Wang X."/>
            <person name="Xiang C."/>
            <person name="Varshney R.K."/>
            <person name="Ding H."/>
            <person name="Gao S."/>
            <person name="Zong X."/>
        </authorList>
    </citation>
    <scope>NUCLEOTIDE SEQUENCE [LARGE SCALE GENOMIC DNA]</scope>
    <source>
        <strain evidence="3 4">cv. Zhongwan 6</strain>
    </source>
</reference>
<evidence type="ECO:0000259" key="2">
    <source>
        <dbReference type="PROSITE" id="PS50158"/>
    </source>
</evidence>
<keyword evidence="1" id="KW-0863">Zinc-finger</keyword>
<protein>
    <recommendedName>
        <fullName evidence="2">CCHC-type domain-containing protein</fullName>
    </recommendedName>
</protein>
<evidence type="ECO:0000313" key="3">
    <source>
        <dbReference type="EMBL" id="KAI5428140.1"/>
    </source>
</evidence>
<dbReference type="InterPro" id="IPR001878">
    <property type="entry name" value="Znf_CCHC"/>
</dbReference>
<accession>A0A9D4XZL7</accession>
<feature type="domain" description="CCHC-type" evidence="2">
    <location>
        <begin position="79"/>
        <end position="95"/>
    </location>
</feature>
<organism evidence="3 4">
    <name type="scientific">Pisum sativum</name>
    <name type="common">Garden pea</name>
    <name type="synonym">Lathyrus oleraceus</name>
    <dbReference type="NCBI Taxonomy" id="3888"/>
    <lineage>
        <taxon>Eukaryota</taxon>
        <taxon>Viridiplantae</taxon>
        <taxon>Streptophyta</taxon>
        <taxon>Embryophyta</taxon>
        <taxon>Tracheophyta</taxon>
        <taxon>Spermatophyta</taxon>
        <taxon>Magnoliopsida</taxon>
        <taxon>eudicotyledons</taxon>
        <taxon>Gunneridae</taxon>
        <taxon>Pentapetalae</taxon>
        <taxon>rosids</taxon>
        <taxon>fabids</taxon>
        <taxon>Fabales</taxon>
        <taxon>Fabaceae</taxon>
        <taxon>Papilionoideae</taxon>
        <taxon>50 kb inversion clade</taxon>
        <taxon>NPAAA clade</taxon>
        <taxon>Hologalegina</taxon>
        <taxon>IRL clade</taxon>
        <taxon>Fabeae</taxon>
        <taxon>Lathyrus</taxon>
    </lineage>
</organism>
<keyword evidence="1" id="KW-0479">Metal-binding</keyword>
<sequence length="120" mass="13131">MYLAKNILANVLGTSSAKELLEKLEGLYQGKETLMFEEVASKIISEEIRLEGEENTSSNSVLVARGRSYVKKNNETGVRCCKCGKLGHIKYKCPDGSASKNVSKSNASNVSLTVREDDLL</sequence>
<dbReference type="EMBL" id="JAMSHJ010000003">
    <property type="protein sequence ID" value="KAI5428140.1"/>
    <property type="molecule type" value="Genomic_DNA"/>
</dbReference>
<name>A0A9D4XZL7_PEA</name>
<keyword evidence="4" id="KW-1185">Reference proteome</keyword>
<dbReference type="Gene3D" id="4.10.60.10">
    <property type="entry name" value="Zinc finger, CCHC-type"/>
    <property type="match status" value="1"/>
</dbReference>